<sequence length="533" mass="59376">MEVEQNKRLNLMVSNTKELEPGLTPSCEFTEEGGVIGSSPSAFWVLQDQRRDVQGSHCEILVYDSHFCVKDLSGKTYVNGATMPIGVGKMAQITTKDSLKIGVYELMVVSGVGHSSMSSHNQSLEQLFIEDAALVKGDPDSVESLSVPEEITYIDPLDVLDGGDTTAKSERLYAEEEEKLSDDQIEANRLLADEEPESREKPTLQADSEYEISSAIKLKKRSRFNPFSFFSKSDSSESEQESANSKPDAEKLEPNISNSSPAMGAESAAVSAKSNPVETSQPSTHTYDQLLAEETGAQNAFRTEGYKMDDKTLDLLEEEIAQNEQFKADMPLGDENNHLLSGPLFRGLGVSVTPSHHSGDVQMTSEEMGAALQAAVKGLLDLHQHVDNSRYGVINKNLQPIEDNPLRLGMSYEDTVKTLFNTNPGAVHLSAPSAISESLKNQKDHNDVVQMATTLALGQIVRAFSPEVLMKRFENYRRSYQTPEQNTDAWAWEMYQSYYKELTSDRQQGFEKLFWEVFDQAYDRLLREKQMES</sequence>
<keyword evidence="4" id="KW-1185">Reference proteome</keyword>
<reference evidence="4" key="1">
    <citation type="journal article" date="2019" name="Int. J. Syst. Evol. Microbiol.">
        <title>The Global Catalogue of Microorganisms (GCM) 10K type strain sequencing project: providing services to taxonomists for standard genome sequencing and annotation.</title>
        <authorList>
            <consortium name="The Broad Institute Genomics Platform"/>
            <consortium name="The Broad Institute Genome Sequencing Center for Infectious Disease"/>
            <person name="Wu L."/>
            <person name="Ma J."/>
        </authorList>
    </citation>
    <scope>NUCLEOTIDE SEQUENCE [LARGE SCALE GENOMIC DNA]</scope>
    <source>
        <strain evidence="4">NBRC 15640</strain>
    </source>
</reference>
<dbReference type="CDD" id="cd00060">
    <property type="entry name" value="FHA"/>
    <property type="match status" value="1"/>
</dbReference>
<dbReference type="Pfam" id="PF20232">
    <property type="entry name" value="T6SS_FHA_C"/>
    <property type="match status" value="1"/>
</dbReference>
<dbReference type="InterPro" id="IPR046883">
    <property type="entry name" value="T6SS_FHA_C"/>
</dbReference>
<dbReference type="NCBIfam" id="TIGR03354">
    <property type="entry name" value="VI_FHA"/>
    <property type="match status" value="1"/>
</dbReference>
<dbReference type="InterPro" id="IPR008984">
    <property type="entry name" value="SMAD_FHA_dom_sf"/>
</dbReference>
<proteinExistence type="predicted"/>
<evidence type="ECO:0000256" key="1">
    <source>
        <dbReference type="SAM" id="MobiDB-lite"/>
    </source>
</evidence>
<protein>
    <recommendedName>
        <fullName evidence="2">Type VI secretion system FHA domain-containing protein</fullName>
    </recommendedName>
</protein>
<feature type="compositionally biased region" description="Polar residues" evidence="1">
    <location>
        <begin position="272"/>
        <end position="285"/>
    </location>
</feature>
<dbReference type="Proteomes" id="UP001156690">
    <property type="component" value="Unassembled WGS sequence"/>
</dbReference>
<gene>
    <name evidence="3" type="ORF">GCM10007932_36760</name>
</gene>
<dbReference type="SUPFAM" id="SSF49879">
    <property type="entry name" value="SMAD/FHA domain"/>
    <property type="match status" value="1"/>
</dbReference>
<feature type="region of interest" description="Disordered" evidence="1">
    <location>
        <begin position="229"/>
        <end position="285"/>
    </location>
</feature>
<evidence type="ECO:0000313" key="3">
    <source>
        <dbReference type="EMBL" id="GLQ74315.1"/>
    </source>
</evidence>
<dbReference type="InterPro" id="IPR017735">
    <property type="entry name" value="T6SS_FHA"/>
</dbReference>
<dbReference type="EMBL" id="BSNX01000055">
    <property type="protein sequence ID" value="GLQ74315.1"/>
    <property type="molecule type" value="Genomic_DNA"/>
</dbReference>
<evidence type="ECO:0000259" key="2">
    <source>
        <dbReference type="Pfam" id="PF20232"/>
    </source>
</evidence>
<feature type="domain" description="Type VI secretion system FHA" evidence="2">
    <location>
        <begin position="346"/>
        <end position="524"/>
    </location>
</feature>
<name>A0AAV5NV28_9VIBR</name>
<accession>A0AAV5NV28</accession>
<comment type="caution">
    <text evidence="3">The sequence shown here is derived from an EMBL/GenBank/DDBJ whole genome shotgun (WGS) entry which is preliminary data.</text>
</comment>
<dbReference type="Gene3D" id="2.60.200.20">
    <property type="match status" value="1"/>
</dbReference>
<organism evidence="3 4">
    <name type="scientific">Vibrio penaeicida</name>
    <dbReference type="NCBI Taxonomy" id="104609"/>
    <lineage>
        <taxon>Bacteria</taxon>
        <taxon>Pseudomonadati</taxon>
        <taxon>Pseudomonadota</taxon>
        <taxon>Gammaproteobacteria</taxon>
        <taxon>Vibrionales</taxon>
        <taxon>Vibrionaceae</taxon>
        <taxon>Vibrio</taxon>
    </lineage>
</organism>
<evidence type="ECO:0000313" key="4">
    <source>
        <dbReference type="Proteomes" id="UP001156690"/>
    </source>
</evidence>
<dbReference type="AlphaFoldDB" id="A0AAV5NV28"/>